<dbReference type="CDD" id="cd00009">
    <property type="entry name" value="AAA"/>
    <property type="match status" value="1"/>
</dbReference>
<dbReference type="InterPro" id="IPR009057">
    <property type="entry name" value="Homeodomain-like_sf"/>
</dbReference>
<dbReference type="Pfam" id="PF25601">
    <property type="entry name" value="AAA_lid_14"/>
    <property type="match status" value="1"/>
</dbReference>
<dbReference type="Proteomes" id="UP000503018">
    <property type="component" value="Chromosome"/>
</dbReference>
<dbReference type="InterPro" id="IPR002078">
    <property type="entry name" value="Sigma_54_int"/>
</dbReference>
<dbReference type="SUPFAM" id="SSF52540">
    <property type="entry name" value="P-loop containing nucleoside triphosphate hydrolases"/>
    <property type="match status" value="1"/>
</dbReference>
<dbReference type="CDD" id="cd00156">
    <property type="entry name" value="REC"/>
    <property type="match status" value="1"/>
</dbReference>
<dbReference type="PROSITE" id="PS50045">
    <property type="entry name" value="SIGMA54_INTERACT_4"/>
    <property type="match status" value="1"/>
</dbReference>
<keyword evidence="6" id="KW-0547">Nucleotide-binding</keyword>
<comment type="subcellular location">
    <subcellularLocation>
        <location evidence="1">Cytoplasm</location>
    </subcellularLocation>
</comment>
<evidence type="ECO:0000256" key="10">
    <source>
        <dbReference type="ARBA" id="ARBA00023125"/>
    </source>
</evidence>
<evidence type="ECO:0000256" key="14">
    <source>
        <dbReference type="ARBA" id="ARBA00031910"/>
    </source>
</evidence>
<evidence type="ECO:0000259" key="17">
    <source>
        <dbReference type="PROSITE" id="PS50045"/>
    </source>
</evidence>
<dbReference type="GO" id="GO:0043565">
    <property type="term" value="F:sequence-specific DNA binding"/>
    <property type="evidence" value="ECO:0007669"/>
    <property type="project" value="InterPro"/>
</dbReference>
<dbReference type="Pfam" id="PF00158">
    <property type="entry name" value="Sigma54_activat"/>
    <property type="match status" value="1"/>
</dbReference>
<evidence type="ECO:0000256" key="3">
    <source>
        <dbReference type="ARBA" id="ARBA00022490"/>
    </source>
</evidence>
<dbReference type="Gene3D" id="3.40.50.300">
    <property type="entry name" value="P-loop containing nucleotide triphosphate hydrolases"/>
    <property type="match status" value="1"/>
</dbReference>
<dbReference type="Gene3D" id="1.10.10.60">
    <property type="entry name" value="Homeodomain-like"/>
    <property type="match status" value="1"/>
</dbReference>
<evidence type="ECO:0000256" key="5">
    <source>
        <dbReference type="ARBA" id="ARBA00022553"/>
    </source>
</evidence>
<proteinExistence type="predicted"/>
<dbReference type="InterPro" id="IPR001789">
    <property type="entry name" value="Sig_transdc_resp-reg_receiver"/>
</dbReference>
<dbReference type="GO" id="GO:0005737">
    <property type="term" value="C:cytoplasm"/>
    <property type="evidence" value="ECO:0007669"/>
    <property type="project" value="UniProtKB-SubCell"/>
</dbReference>
<evidence type="ECO:0000256" key="13">
    <source>
        <dbReference type="ARBA" id="ARBA00029881"/>
    </source>
</evidence>
<gene>
    <name evidence="19" type="ORF">GV829_13615</name>
</gene>
<feature type="domain" description="Response regulatory" evidence="18">
    <location>
        <begin position="1"/>
        <end position="118"/>
    </location>
</feature>
<evidence type="ECO:0000256" key="12">
    <source>
        <dbReference type="ARBA" id="ARBA00023163"/>
    </source>
</evidence>
<dbReference type="SMART" id="SM00448">
    <property type="entry name" value="REC"/>
    <property type="match status" value="1"/>
</dbReference>
<evidence type="ECO:0000256" key="6">
    <source>
        <dbReference type="ARBA" id="ARBA00022741"/>
    </source>
</evidence>
<evidence type="ECO:0000256" key="7">
    <source>
        <dbReference type="ARBA" id="ARBA00022840"/>
    </source>
</evidence>
<dbReference type="RefSeq" id="WP_169948393.1">
    <property type="nucleotide sequence ID" value="NZ_CP053015.1"/>
</dbReference>
<evidence type="ECO:0000256" key="1">
    <source>
        <dbReference type="ARBA" id="ARBA00004496"/>
    </source>
</evidence>
<accession>A0A6M4AXH4</accession>
<dbReference type="Gene3D" id="1.10.8.60">
    <property type="match status" value="1"/>
</dbReference>
<comment type="function">
    <text evidence="15">Member of the two-component regulatory system NtrB/NtrC, which controls expression of the nitrogen-regulated (ntr) genes in response to nitrogen limitation. Phosphorylated NtrC binds directly to DNA and stimulates the formation of open promoter-sigma54-RNA polymerase complexes.</text>
</comment>
<evidence type="ECO:0000256" key="8">
    <source>
        <dbReference type="ARBA" id="ARBA00023012"/>
    </source>
</evidence>
<dbReference type="GO" id="GO:0006355">
    <property type="term" value="P:regulation of DNA-templated transcription"/>
    <property type="evidence" value="ECO:0007669"/>
    <property type="project" value="InterPro"/>
</dbReference>
<dbReference type="InterPro" id="IPR002197">
    <property type="entry name" value="HTH_Fis"/>
</dbReference>
<keyword evidence="9" id="KW-0805">Transcription regulation</keyword>
<organism evidence="19 20">
    <name type="scientific">Sphingomonas lacunae</name>
    <dbReference type="NCBI Taxonomy" id="2698828"/>
    <lineage>
        <taxon>Bacteria</taxon>
        <taxon>Pseudomonadati</taxon>
        <taxon>Pseudomonadota</taxon>
        <taxon>Alphaproteobacteria</taxon>
        <taxon>Sphingomonadales</taxon>
        <taxon>Sphingomonadaceae</taxon>
        <taxon>Sphingomonas</taxon>
    </lineage>
</organism>
<protein>
    <recommendedName>
        <fullName evidence="2">DNA-binding transcriptional regulator NtrC</fullName>
    </recommendedName>
    <alternativeName>
        <fullName evidence="13">Nitrogen regulation protein NR(I)</fullName>
    </alternativeName>
    <alternativeName>
        <fullName evidence="14">Nitrogen regulator I</fullName>
    </alternativeName>
</protein>
<keyword evidence="5 16" id="KW-0597">Phosphoprotein</keyword>
<dbReference type="PANTHER" id="PTHR32071">
    <property type="entry name" value="TRANSCRIPTIONAL REGULATORY PROTEIN"/>
    <property type="match status" value="1"/>
</dbReference>
<evidence type="ECO:0000259" key="18">
    <source>
        <dbReference type="PROSITE" id="PS50110"/>
    </source>
</evidence>
<dbReference type="PROSITE" id="PS50110">
    <property type="entry name" value="RESPONSE_REGULATORY"/>
    <property type="match status" value="1"/>
</dbReference>
<dbReference type="InterPro" id="IPR058031">
    <property type="entry name" value="AAA_lid_NorR"/>
</dbReference>
<evidence type="ECO:0000313" key="19">
    <source>
        <dbReference type="EMBL" id="QJQ33793.1"/>
    </source>
</evidence>
<feature type="domain" description="Sigma-54 factor interaction" evidence="17">
    <location>
        <begin position="142"/>
        <end position="371"/>
    </location>
</feature>
<evidence type="ECO:0000256" key="16">
    <source>
        <dbReference type="PROSITE-ProRule" id="PRU00169"/>
    </source>
</evidence>
<dbReference type="Pfam" id="PF02954">
    <property type="entry name" value="HTH_8"/>
    <property type="match status" value="1"/>
</dbReference>
<dbReference type="GO" id="GO:0000160">
    <property type="term" value="P:phosphorelay signal transduction system"/>
    <property type="evidence" value="ECO:0007669"/>
    <property type="project" value="UniProtKB-KW"/>
</dbReference>
<keyword evidence="7" id="KW-0067">ATP-binding</keyword>
<keyword evidence="12" id="KW-0804">Transcription</keyword>
<dbReference type="SUPFAM" id="SSF52172">
    <property type="entry name" value="CheY-like"/>
    <property type="match status" value="1"/>
</dbReference>
<keyword evidence="3" id="KW-0963">Cytoplasm</keyword>
<keyword evidence="4" id="KW-0678">Repressor</keyword>
<dbReference type="Pfam" id="PF00072">
    <property type="entry name" value="Response_reg"/>
    <property type="match status" value="1"/>
</dbReference>
<dbReference type="SUPFAM" id="SSF46689">
    <property type="entry name" value="Homeodomain-like"/>
    <property type="match status" value="1"/>
</dbReference>
<dbReference type="PANTHER" id="PTHR32071:SF95">
    <property type="entry name" value="DNA-BINDING TRANSCRIPTIONAL REGULATOR NTRC"/>
    <property type="match status" value="1"/>
</dbReference>
<evidence type="ECO:0000256" key="11">
    <source>
        <dbReference type="ARBA" id="ARBA00023159"/>
    </source>
</evidence>
<dbReference type="Gene3D" id="3.40.50.2300">
    <property type="match status" value="1"/>
</dbReference>
<evidence type="ECO:0000256" key="15">
    <source>
        <dbReference type="ARBA" id="ARBA00043886"/>
    </source>
</evidence>
<keyword evidence="10" id="KW-0238">DNA-binding</keyword>
<reference evidence="19 20" key="1">
    <citation type="submission" date="2020-01" db="EMBL/GenBank/DDBJ databases">
        <title>Sphingomonas sp. strain CSW-10.</title>
        <authorList>
            <person name="Chen W.-M."/>
        </authorList>
    </citation>
    <scope>NUCLEOTIDE SEQUENCE [LARGE SCALE GENOMIC DNA]</scope>
    <source>
        <strain evidence="19 20">CSW-10</strain>
    </source>
</reference>
<feature type="modified residue" description="4-aspartylphosphate" evidence="16">
    <location>
        <position position="53"/>
    </location>
</feature>
<keyword evidence="20" id="KW-1185">Reference proteome</keyword>
<name>A0A6M4AXH4_9SPHN</name>
<keyword evidence="8" id="KW-0902">Two-component regulatory system</keyword>
<dbReference type="InterPro" id="IPR027417">
    <property type="entry name" value="P-loop_NTPase"/>
</dbReference>
<keyword evidence="11" id="KW-0010">Activator</keyword>
<dbReference type="PRINTS" id="PR01590">
    <property type="entry name" value="HTHFIS"/>
</dbReference>
<sequence length="468" mass="49993">MLLLVDSEEAQCRFVASLAARGGWRTLFAADCERAVATLGTHDGLLLDAVLIDERAARGGIAETIEIMRQWRPSLPIIFLAEAGRRGPALDALRAGASDFLDKPLTAERLHAALDHAIAPRFGHELRPLSEKFAAPLSVEEIIGSTPAFRTALAIAAKAARTRVPVLIEGEPGTGKALVAAAIHHAGLRPRAPLVAVDCGHHSDAMIGPMLFGHERGAFAGAFERRIGEIAKADGGTLILDRIERLPLDAQALLADLLETSIVTPIGGTMSQPVDVRFVASSTVSLKQRARDGLFREDLLARISIAEVNLPPLRDRRVDIAALARHLMARIGTLPGMSAMSLSHDLLDAFAGWRWPGNVRQLHDALVRAACNAQGPQLGLEDFPGLAAERARAPEDMGGASLMPGDGIGVTLYRADGNLRALADIEADVIRLAIGHYRGRMSEVARRLGIGRSTLYRKLADLGIDTAA</sequence>
<dbReference type="EMBL" id="CP053015">
    <property type="protein sequence ID" value="QJQ33793.1"/>
    <property type="molecule type" value="Genomic_DNA"/>
</dbReference>
<evidence type="ECO:0000256" key="4">
    <source>
        <dbReference type="ARBA" id="ARBA00022491"/>
    </source>
</evidence>
<dbReference type="InterPro" id="IPR011006">
    <property type="entry name" value="CheY-like_superfamily"/>
</dbReference>
<evidence type="ECO:0000256" key="9">
    <source>
        <dbReference type="ARBA" id="ARBA00023015"/>
    </source>
</evidence>
<dbReference type="KEGG" id="slan:GV829_13615"/>
<dbReference type="GO" id="GO:0005524">
    <property type="term" value="F:ATP binding"/>
    <property type="evidence" value="ECO:0007669"/>
    <property type="project" value="UniProtKB-KW"/>
</dbReference>
<evidence type="ECO:0000256" key="2">
    <source>
        <dbReference type="ARBA" id="ARBA00019059"/>
    </source>
</evidence>
<dbReference type="AlphaFoldDB" id="A0A6M4AXH4"/>
<evidence type="ECO:0000313" key="20">
    <source>
        <dbReference type="Proteomes" id="UP000503018"/>
    </source>
</evidence>